<dbReference type="AlphaFoldDB" id="A0A164X223"/>
<dbReference type="InterPro" id="IPR044294">
    <property type="entry name" value="Lipase-like"/>
</dbReference>
<protein>
    <recommendedName>
        <fullName evidence="1">DUF676 domain-containing protein</fullName>
    </recommendedName>
</protein>
<dbReference type="Gramene" id="KZM92594">
    <property type="protein sequence ID" value="KZM92594"/>
    <property type="gene ID" value="DCAR_020041"/>
</dbReference>
<dbReference type="PANTHER" id="PTHR12482:SF41">
    <property type="entry name" value="ALPHA_BETA-HYDROLASES SUPERFAMILY PROTEIN"/>
    <property type="match status" value="1"/>
</dbReference>
<name>A0A164X223_DAUCS</name>
<accession>A0A164X223</accession>
<gene>
    <name evidence="2" type="ORF">DCAR_020041</name>
</gene>
<dbReference type="OMA" id="HCSRRNH"/>
<reference evidence="2" key="1">
    <citation type="journal article" date="2016" name="Nat. Genet.">
        <title>A high-quality carrot genome assembly provides new insights into carotenoid accumulation and asterid genome evolution.</title>
        <authorList>
            <person name="Iorizzo M."/>
            <person name="Ellison S."/>
            <person name="Senalik D."/>
            <person name="Zeng P."/>
            <person name="Satapoomin P."/>
            <person name="Huang J."/>
            <person name="Bowman M."/>
            <person name="Iovene M."/>
            <person name="Sanseverino W."/>
            <person name="Cavagnaro P."/>
            <person name="Yildiz M."/>
            <person name="Macko-Podgorni A."/>
            <person name="Moranska E."/>
            <person name="Grzebelus E."/>
            <person name="Grzebelus D."/>
            <person name="Ashrafi H."/>
            <person name="Zheng Z."/>
            <person name="Cheng S."/>
            <person name="Spooner D."/>
            <person name="Van Deynze A."/>
            <person name="Simon P."/>
        </authorList>
    </citation>
    <scope>NUCLEOTIDE SEQUENCE [LARGE SCALE GENOMIC DNA]</scope>
    <source>
        <tissue evidence="2">Leaf</tissue>
    </source>
</reference>
<dbReference type="InterPro" id="IPR007751">
    <property type="entry name" value="DUF676_lipase-like"/>
</dbReference>
<dbReference type="EMBL" id="LNRQ01000006">
    <property type="protein sequence ID" value="KZM92594.1"/>
    <property type="molecule type" value="Genomic_DNA"/>
</dbReference>
<organism evidence="2">
    <name type="scientific">Daucus carota subsp. sativus</name>
    <name type="common">Carrot</name>
    <dbReference type="NCBI Taxonomy" id="79200"/>
    <lineage>
        <taxon>Eukaryota</taxon>
        <taxon>Viridiplantae</taxon>
        <taxon>Streptophyta</taxon>
        <taxon>Embryophyta</taxon>
        <taxon>Tracheophyta</taxon>
        <taxon>Spermatophyta</taxon>
        <taxon>Magnoliopsida</taxon>
        <taxon>eudicotyledons</taxon>
        <taxon>Gunneridae</taxon>
        <taxon>Pentapetalae</taxon>
        <taxon>asterids</taxon>
        <taxon>campanulids</taxon>
        <taxon>Apiales</taxon>
        <taxon>Apiaceae</taxon>
        <taxon>Apioideae</taxon>
        <taxon>Scandiceae</taxon>
        <taxon>Daucinae</taxon>
        <taxon>Daucus</taxon>
        <taxon>Daucus sect. Daucus</taxon>
    </lineage>
</organism>
<feature type="domain" description="DUF676" evidence="1">
    <location>
        <begin position="73"/>
        <end position="217"/>
    </location>
</feature>
<feature type="domain" description="DUF676" evidence="1">
    <location>
        <begin position="238"/>
        <end position="305"/>
    </location>
</feature>
<evidence type="ECO:0000313" key="2">
    <source>
        <dbReference type="EMBL" id="KZM92594.1"/>
    </source>
</evidence>
<dbReference type="InterPro" id="IPR029058">
    <property type="entry name" value="AB_hydrolase_fold"/>
</dbReference>
<dbReference type="PANTHER" id="PTHR12482">
    <property type="entry name" value="LIPASE ROG1-RELATED-RELATED"/>
    <property type="match status" value="1"/>
</dbReference>
<dbReference type="Gene3D" id="3.40.50.1820">
    <property type="entry name" value="alpha/beta hydrolase"/>
    <property type="match status" value="1"/>
</dbReference>
<sequence>MELNKSSEQMGNEKIKTLINVKKIKKRRFKGLKMGCFGMRRRDDYGHSTLEEADVDGNLDMESASNFGSGRVDPTHLVVTVNGIIGSAQDWRYAAKQFLKRYPHEVVVHCSESNHSMLTLDGIDVMGSRLADEVLSVIERHPGLQKISFIGHSLGGLISRYAIAKLYTEERFERTGNSSYKEHEFKGKIAGLEPMNFITSASPHLGCRGHRQVKFTFRYSANPCTPDAHRRTIPLFGGILSMEKAAARISWLLGRSGKHLFLTDARDGKPPLLLQMADDCEDLKFISALQSFKRRVAYANAHFDKCRFTSILASCKLIGWSTSSLRHRSKLPKHLKFPRNDRYPHIINEETARADNSSKAQAKDYKTDDMEEVMIKGLNKVSWERVDVSFKGSRQRLLAHNTIQVNSPFMNSDGADVIQHMLDNFSL</sequence>
<evidence type="ECO:0000259" key="1">
    <source>
        <dbReference type="Pfam" id="PF05057"/>
    </source>
</evidence>
<dbReference type="SUPFAM" id="SSF53474">
    <property type="entry name" value="alpha/beta-Hydrolases"/>
    <property type="match status" value="1"/>
</dbReference>
<dbReference type="Pfam" id="PF05057">
    <property type="entry name" value="DUF676"/>
    <property type="match status" value="2"/>
</dbReference>
<proteinExistence type="predicted"/>
<comment type="caution">
    <text evidence="2">The sequence shown here is derived from an EMBL/GenBank/DDBJ whole genome shotgun (WGS) entry which is preliminary data.</text>
</comment>